<evidence type="ECO:0000313" key="1">
    <source>
        <dbReference type="EMBL" id="ELU39255.1"/>
    </source>
</evidence>
<dbReference type="AlphaFoldDB" id="L8WMS8"/>
<dbReference type="EMBL" id="AFRT01001855">
    <property type="protein sequence ID" value="ELU39255.1"/>
    <property type="molecule type" value="Genomic_DNA"/>
</dbReference>
<name>L8WMS8_THACA</name>
<gene>
    <name evidence="1" type="ORF">AG1IA_06717</name>
</gene>
<accession>L8WMS8</accession>
<keyword evidence="2" id="KW-1185">Reference proteome</keyword>
<sequence length="112" mass="12377">MLDEEDVAEVARLEAHLGRSVSKYATPKRILADDNLTFPSIQCDVLQRNLAFSSVDLQIELDARRVGVCRLTNNVKVLIFKCCKVGSENLVGIRKRGAGRDATSEMIVRCGV</sequence>
<comment type="caution">
    <text evidence="1">The sequence shown here is derived from an EMBL/GenBank/DDBJ whole genome shotgun (WGS) entry which is preliminary data.</text>
</comment>
<organism evidence="1 2">
    <name type="scientific">Thanatephorus cucumeris (strain AG1-IA)</name>
    <name type="common">Rice sheath blight fungus</name>
    <name type="synonym">Rhizoctonia solani</name>
    <dbReference type="NCBI Taxonomy" id="983506"/>
    <lineage>
        <taxon>Eukaryota</taxon>
        <taxon>Fungi</taxon>
        <taxon>Dikarya</taxon>
        <taxon>Basidiomycota</taxon>
        <taxon>Agaricomycotina</taxon>
        <taxon>Agaricomycetes</taxon>
        <taxon>Cantharellales</taxon>
        <taxon>Ceratobasidiaceae</taxon>
        <taxon>Rhizoctonia</taxon>
        <taxon>Rhizoctonia solani AG-1</taxon>
    </lineage>
</organism>
<evidence type="ECO:0000313" key="2">
    <source>
        <dbReference type="Proteomes" id="UP000011668"/>
    </source>
</evidence>
<dbReference type="Proteomes" id="UP000011668">
    <property type="component" value="Unassembled WGS sequence"/>
</dbReference>
<proteinExistence type="predicted"/>
<dbReference type="HOGENOM" id="CLU_2147559_0_0_1"/>
<reference evidence="1 2" key="1">
    <citation type="journal article" date="2013" name="Nat. Commun.">
        <title>The evolution and pathogenic mechanisms of the rice sheath blight pathogen.</title>
        <authorList>
            <person name="Zheng A."/>
            <person name="Lin R."/>
            <person name="Xu L."/>
            <person name="Qin P."/>
            <person name="Tang C."/>
            <person name="Ai P."/>
            <person name="Zhang D."/>
            <person name="Liu Y."/>
            <person name="Sun Z."/>
            <person name="Feng H."/>
            <person name="Wang Y."/>
            <person name="Chen Y."/>
            <person name="Liang X."/>
            <person name="Fu R."/>
            <person name="Li Q."/>
            <person name="Zhang J."/>
            <person name="Yu X."/>
            <person name="Xie Z."/>
            <person name="Ding L."/>
            <person name="Guan P."/>
            <person name="Tang J."/>
            <person name="Liang Y."/>
            <person name="Wang S."/>
            <person name="Deng Q."/>
            <person name="Li S."/>
            <person name="Zhu J."/>
            <person name="Wang L."/>
            <person name="Liu H."/>
            <person name="Li P."/>
        </authorList>
    </citation>
    <scope>NUCLEOTIDE SEQUENCE [LARGE SCALE GENOMIC DNA]</scope>
    <source>
        <strain evidence="2">AG-1 IA</strain>
    </source>
</reference>
<protein>
    <submittedName>
        <fullName evidence="1">Uncharacterized protein</fullName>
    </submittedName>
</protein>